<dbReference type="AlphaFoldDB" id="A0A7K1SUS1"/>
<dbReference type="InterPro" id="IPR010982">
    <property type="entry name" value="Lambda_DNA-bd_dom_sf"/>
</dbReference>
<evidence type="ECO:0000259" key="1">
    <source>
        <dbReference type="PROSITE" id="PS50943"/>
    </source>
</evidence>
<keyword evidence="3" id="KW-1185">Reference proteome</keyword>
<evidence type="ECO:0000313" key="3">
    <source>
        <dbReference type="Proteomes" id="UP000462014"/>
    </source>
</evidence>
<dbReference type="Gene3D" id="1.10.260.40">
    <property type="entry name" value="lambda repressor-like DNA-binding domains"/>
    <property type="match status" value="1"/>
</dbReference>
<dbReference type="Proteomes" id="UP000462014">
    <property type="component" value="Unassembled WGS sequence"/>
</dbReference>
<comment type="caution">
    <text evidence="2">The sequence shown here is derived from an EMBL/GenBank/DDBJ whole genome shotgun (WGS) entry which is preliminary data.</text>
</comment>
<evidence type="ECO:0000313" key="2">
    <source>
        <dbReference type="EMBL" id="MVN21089.1"/>
    </source>
</evidence>
<name>A0A7K1SUS1_9SPHI</name>
<dbReference type="EMBL" id="WPIK01000004">
    <property type="protein sequence ID" value="MVN21089.1"/>
    <property type="molecule type" value="Genomic_DNA"/>
</dbReference>
<dbReference type="PROSITE" id="PS50943">
    <property type="entry name" value="HTH_CROC1"/>
    <property type="match status" value="1"/>
</dbReference>
<sequence length="172" mass="19904">MKSNIAKEEIKNRLQSLKISKTEEQLIERDSLILQANYLSEIERISKENGFNRKDLAIKIKTSPSYLTQVFRGDKPLNFLTLAKIKRALNLKFEVKAELIAEQKTQIISDFSILSSIKENNLTTININVIQQYSSQKESVVMEDFIPINYKDVQTPSYEMTLQKFQITKQIA</sequence>
<accession>A0A7K1SUS1</accession>
<dbReference type="SUPFAM" id="SSF47413">
    <property type="entry name" value="lambda repressor-like DNA-binding domains"/>
    <property type="match status" value="1"/>
</dbReference>
<dbReference type="InterPro" id="IPR001387">
    <property type="entry name" value="Cro/C1-type_HTH"/>
</dbReference>
<organism evidence="2 3">
    <name type="scientific">Mucilaginibacter arboris</name>
    <dbReference type="NCBI Taxonomy" id="2682090"/>
    <lineage>
        <taxon>Bacteria</taxon>
        <taxon>Pseudomonadati</taxon>
        <taxon>Bacteroidota</taxon>
        <taxon>Sphingobacteriia</taxon>
        <taxon>Sphingobacteriales</taxon>
        <taxon>Sphingobacteriaceae</taxon>
        <taxon>Mucilaginibacter</taxon>
    </lineage>
</organism>
<proteinExistence type="predicted"/>
<dbReference type="GO" id="GO:0003677">
    <property type="term" value="F:DNA binding"/>
    <property type="evidence" value="ECO:0007669"/>
    <property type="project" value="InterPro"/>
</dbReference>
<dbReference type="RefSeq" id="WP_157565133.1">
    <property type="nucleotide sequence ID" value="NZ_WPIK01000004.1"/>
</dbReference>
<feature type="domain" description="HTH cro/C1-type" evidence="1">
    <location>
        <begin position="42"/>
        <end position="100"/>
    </location>
</feature>
<dbReference type="CDD" id="cd00093">
    <property type="entry name" value="HTH_XRE"/>
    <property type="match status" value="1"/>
</dbReference>
<gene>
    <name evidence="2" type="ORF">GO621_06030</name>
</gene>
<protein>
    <submittedName>
        <fullName evidence="2">Helix-turn-helix domain-containing protein</fullName>
    </submittedName>
</protein>
<reference evidence="2 3" key="1">
    <citation type="submission" date="2019-12" db="EMBL/GenBank/DDBJ databases">
        <title>Mucilaginibacter sp. HMF7410 genome sequencing and assembly.</title>
        <authorList>
            <person name="Kang H."/>
            <person name="Cha I."/>
            <person name="Kim H."/>
            <person name="Joh K."/>
        </authorList>
    </citation>
    <scope>NUCLEOTIDE SEQUENCE [LARGE SCALE GENOMIC DNA]</scope>
    <source>
        <strain evidence="2 3">HMF7410</strain>
    </source>
</reference>